<feature type="compositionally biased region" description="Polar residues" evidence="5">
    <location>
        <begin position="20"/>
        <end position="32"/>
    </location>
</feature>
<feature type="transmembrane region" description="Helical" evidence="6">
    <location>
        <begin position="43"/>
        <end position="64"/>
    </location>
</feature>
<feature type="compositionally biased region" description="Polar residues" evidence="5">
    <location>
        <begin position="1400"/>
        <end position="1425"/>
    </location>
</feature>
<reference evidence="8" key="1">
    <citation type="journal article" date="2020" name="Stud. Mycol.">
        <title>101 Dothideomycetes genomes: a test case for predicting lifestyles and emergence of pathogens.</title>
        <authorList>
            <person name="Haridas S."/>
            <person name="Albert R."/>
            <person name="Binder M."/>
            <person name="Bloem J."/>
            <person name="Labutti K."/>
            <person name="Salamov A."/>
            <person name="Andreopoulos B."/>
            <person name="Baker S."/>
            <person name="Barry K."/>
            <person name="Bills G."/>
            <person name="Bluhm B."/>
            <person name="Cannon C."/>
            <person name="Castanera R."/>
            <person name="Culley D."/>
            <person name="Daum C."/>
            <person name="Ezra D."/>
            <person name="Gonzalez J."/>
            <person name="Henrissat B."/>
            <person name="Kuo A."/>
            <person name="Liang C."/>
            <person name="Lipzen A."/>
            <person name="Lutzoni F."/>
            <person name="Magnuson J."/>
            <person name="Mondo S."/>
            <person name="Nolan M."/>
            <person name="Ohm R."/>
            <person name="Pangilinan J."/>
            <person name="Park H.-J."/>
            <person name="Ramirez L."/>
            <person name="Alfaro M."/>
            <person name="Sun H."/>
            <person name="Tritt A."/>
            <person name="Yoshinaga Y."/>
            <person name="Zwiers L.-H."/>
            <person name="Turgeon B."/>
            <person name="Goodwin S."/>
            <person name="Spatafora J."/>
            <person name="Crous P."/>
            <person name="Grigoriev I."/>
        </authorList>
    </citation>
    <scope>NUCLEOTIDE SEQUENCE</scope>
    <source>
        <strain evidence="8">CBS 113818</strain>
    </source>
</reference>
<gene>
    <name evidence="8" type="ORF">CC86DRAFT_356589</name>
</gene>
<evidence type="ECO:0000256" key="4">
    <source>
        <dbReference type="ARBA" id="ARBA00023136"/>
    </source>
</evidence>
<feature type="region of interest" description="Disordered" evidence="5">
    <location>
        <begin position="991"/>
        <end position="1066"/>
    </location>
</feature>
<feature type="region of interest" description="Disordered" evidence="5">
    <location>
        <begin position="786"/>
        <end position="841"/>
    </location>
</feature>
<feature type="transmembrane region" description="Helical" evidence="6">
    <location>
        <begin position="236"/>
        <end position="256"/>
    </location>
</feature>
<evidence type="ECO:0000256" key="3">
    <source>
        <dbReference type="ARBA" id="ARBA00022989"/>
    </source>
</evidence>
<dbReference type="PANTHER" id="PTHR23507">
    <property type="entry name" value="ZGC:174356"/>
    <property type="match status" value="1"/>
</dbReference>
<keyword evidence="4 6" id="KW-0472">Membrane</keyword>
<dbReference type="PROSITE" id="PS50850">
    <property type="entry name" value="MFS"/>
    <property type="match status" value="1"/>
</dbReference>
<dbReference type="SUPFAM" id="SSF103473">
    <property type="entry name" value="MFS general substrate transporter"/>
    <property type="match status" value="1"/>
</dbReference>
<feature type="transmembrane region" description="Helical" evidence="6">
    <location>
        <begin position="343"/>
        <end position="369"/>
    </location>
</feature>
<feature type="compositionally biased region" description="Polar residues" evidence="5">
    <location>
        <begin position="812"/>
        <end position="822"/>
    </location>
</feature>
<feature type="region of interest" description="Disordered" evidence="5">
    <location>
        <begin position="566"/>
        <end position="685"/>
    </location>
</feature>
<proteinExistence type="predicted"/>
<comment type="subcellular location">
    <subcellularLocation>
        <location evidence="1">Membrane</location>
        <topology evidence="1">Multi-pass membrane protein</topology>
    </subcellularLocation>
</comment>
<feature type="compositionally biased region" description="Polar residues" evidence="5">
    <location>
        <begin position="582"/>
        <end position="597"/>
    </location>
</feature>
<feature type="transmembrane region" description="Helical" evidence="6">
    <location>
        <begin position="171"/>
        <end position="196"/>
    </location>
</feature>
<sequence>MASHTPRGSVEEGAPLLSPPESTTSLDLPIRPQNQTKKQKKPWVLLVVLGIFLVAVIDVGAFLAEPPKTRIFEANICLSYYREHDASAIGADGSIPEQLCKIDAVQQKLAFILGFQDAFDALPGILLAVPFGTLADRVGRKWIFTASLFGLQLGSAWVLLICYFKSLPLQLTWFSSAFFIIGGGPIVASAIAITMMADIVPPDKRTTIFLYLTASVLVAEMIAPIMASKLMEKGDWLPLVLALVIQQLGIFIAFFFPETLHLRDLPEPKDGEDDQSIEMQPKGGHFTLKAQLHNFKTAYTFIRSDWMLGLVIFTFLANRLGRQALTLLVRYASKRYGWKIKDAAYLLSFRAAANLVAVAVFLPLLNWFLLKYLRFPAHWADLWIARGSIILTTVSMLLMGLAAYPALLVFGLLVYNMGTGYNAAMRSVAIHVVGGQASPNVGKLMSTIAIVESIGVMIAGPLLSQMFQWGMDLGSAWLGLPFLGSVLVLAVMTVATFSVSVTDGDVGYVEVRDEDEEEVAQTSALDEERASRHVQPPPIVEPLDPDVARQHAIAAATAAFARAQVHDAADRKAKRSSEVSRSKSNASRKSLTSQGQGSHFPPRESSFRSLHPPTKSSQDIAAQRQSRASTVNTEKFPSFYPAPIMDRPVSAPRPLSAQPSIAFSDHSRPVTQPKIGHRSAASSITSQQIRKARSMYYASSVQTGSPIARPPAKYLTTPPPIAVTSVLEVPAAISLSRPLEPSPVVVPRIPVTVATDESVDKARDKYLQTFQDRSIKHKPSLFMAPFLKRQDKGKDKSKRLSSGFTSVSVSSQRTPNDSTADITLSDFIPQPDKKEKRSFSGSLKDKIKRVFRRTSKTSPNLPVQQIDASRDYFGGDAVDIEIDHSLHGIPGPDENVLQRARQRTPTTSTGDTLTQRAIKRLTVIHEAKDSIGSEADRIASISTKRKSLPAGSLAAFRDPMPMEKLLEESSISVDPKRVFSALMKEIQTSKSTDVTVETLDRTPGAESDVFESSKTKSLHASGSELHSSASRDFRPSTATDQRPPSRRPPSATAQSTQGKASSIRTLGRAIRSTIRTVTPGEHRSSPYPELSINVLGAMRGPGDEAEMSSSSPISEREDCITFNTGFVHQENYRNVFSPSASQIEKRVEKAKDRWKTPLDDSENLHFPRETDRTYSVANVAQRVVSTKSTRTTVEQIEATRNDTHAVHGPPTPSPRPIMSPLSPSVYSRNTDGISILPNDSVMSFNGPNDLERPHNGGSAVILTSGSVRSFVVGTPSLRHPSPHHHPDSPRFSRDWKAWLSHEVSSMEFMSQEDLKIHEQYRFPYIVNTRRSSNNSSRSSRQSKSPSDSIASSLKSSKVTPGPRIYSDLSVPRTHQTSNRLPKQTLKRSDVQHKTKENVTPPLTGTSKSSRIPNISPQGSTPRQKSGQLLASVALNRSTASISQYATNIPEIKHSKHSSSPAATPARIRVRASIRSISPEKLARRPQSAYDLRGARTSLPRPTSELRRPALQLKTSTSSLALNKEPSPGAEDRVIDSILEDGERSGNTTPGQRMADHFLRERKSTGVLESARHRGGMRLVREDTPAFL</sequence>
<evidence type="ECO:0000313" key="9">
    <source>
        <dbReference type="Proteomes" id="UP000799424"/>
    </source>
</evidence>
<evidence type="ECO:0000256" key="1">
    <source>
        <dbReference type="ARBA" id="ARBA00004141"/>
    </source>
</evidence>
<evidence type="ECO:0000256" key="6">
    <source>
        <dbReference type="SAM" id="Phobius"/>
    </source>
</evidence>
<evidence type="ECO:0000256" key="2">
    <source>
        <dbReference type="ARBA" id="ARBA00022692"/>
    </source>
</evidence>
<feature type="region of interest" description="Disordered" evidence="5">
    <location>
        <begin position="1329"/>
        <end position="1425"/>
    </location>
</feature>
<dbReference type="EMBL" id="MU006233">
    <property type="protein sequence ID" value="KAF2822842.1"/>
    <property type="molecule type" value="Genomic_DNA"/>
</dbReference>
<keyword evidence="3 6" id="KW-1133">Transmembrane helix</keyword>
<feature type="transmembrane region" description="Helical" evidence="6">
    <location>
        <begin position="306"/>
        <end position="331"/>
    </location>
</feature>
<keyword evidence="9" id="KW-1185">Reference proteome</keyword>
<dbReference type="Gene3D" id="1.20.1250.20">
    <property type="entry name" value="MFS general substrate transporter like domains"/>
    <property type="match status" value="1"/>
</dbReference>
<feature type="compositionally biased region" description="Low complexity" evidence="5">
    <location>
        <begin position="1329"/>
        <end position="1357"/>
    </location>
</feature>
<dbReference type="PANTHER" id="PTHR23507:SF1">
    <property type="entry name" value="FI18259P1-RELATED"/>
    <property type="match status" value="1"/>
</dbReference>
<evidence type="ECO:0000256" key="5">
    <source>
        <dbReference type="SAM" id="MobiDB-lite"/>
    </source>
</evidence>
<dbReference type="OrthoDB" id="194139at2759"/>
<accession>A0A6A6ZP34</accession>
<feature type="region of interest" description="Disordered" evidence="5">
    <location>
        <begin position="512"/>
        <end position="539"/>
    </location>
</feature>
<feature type="transmembrane region" description="Helical" evidence="6">
    <location>
        <begin position="389"/>
        <end position="414"/>
    </location>
</feature>
<feature type="compositionally biased region" description="Basic and acidic residues" evidence="5">
    <location>
        <begin position="566"/>
        <end position="581"/>
    </location>
</feature>
<feature type="region of interest" description="Disordered" evidence="5">
    <location>
        <begin position="1476"/>
        <end position="1561"/>
    </location>
</feature>
<evidence type="ECO:0000259" key="7">
    <source>
        <dbReference type="PROSITE" id="PS50850"/>
    </source>
</evidence>
<feature type="region of interest" description="Disordered" evidence="5">
    <location>
        <begin position="1"/>
        <end position="32"/>
    </location>
</feature>
<protein>
    <submittedName>
        <fullName evidence="8">MFS general substrate transporter</fullName>
    </submittedName>
</protein>
<dbReference type="InterPro" id="IPR020846">
    <property type="entry name" value="MFS_dom"/>
</dbReference>
<feature type="compositionally biased region" description="Basic and acidic residues" evidence="5">
    <location>
        <begin position="1386"/>
        <end position="1396"/>
    </location>
</feature>
<dbReference type="GO" id="GO:0022857">
    <property type="term" value="F:transmembrane transporter activity"/>
    <property type="evidence" value="ECO:0007669"/>
    <property type="project" value="InterPro"/>
</dbReference>
<feature type="transmembrane region" description="Helical" evidence="6">
    <location>
        <begin position="208"/>
        <end position="227"/>
    </location>
</feature>
<feature type="compositionally biased region" description="Polar residues" evidence="5">
    <location>
        <begin position="1372"/>
        <end position="1381"/>
    </location>
</feature>
<keyword evidence="2 6" id="KW-0812">Transmembrane</keyword>
<organism evidence="8 9">
    <name type="scientific">Ophiobolus disseminans</name>
    <dbReference type="NCBI Taxonomy" id="1469910"/>
    <lineage>
        <taxon>Eukaryota</taxon>
        <taxon>Fungi</taxon>
        <taxon>Dikarya</taxon>
        <taxon>Ascomycota</taxon>
        <taxon>Pezizomycotina</taxon>
        <taxon>Dothideomycetes</taxon>
        <taxon>Pleosporomycetidae</taxon>
        <taxon>Pleosporales</taxon>
        <taxon>Pleosporineae</taxon>
        <taxon>Phaeosphaeriaceae</taxon>
        <taxon>Ophiobolus</taxon>
    </lineage>
</organism>
<dbReference type="GO" id="GO:0016020">
    <property type="term" value="C:membrane"/>
    <property type="evidence" value="ECO:0007669"/>
    <property type="project" value="UniProtKB-SubCell"/>
</dbReference>
<feature type="transmembrane region" description="Helical" evidence="6">
    <location>
        <begin position="142"/>
        <end position="164"/>
    </location>
</feature>
<feature type="compositionally biased region" description="Low complexity" evidence="5">
    <location>
        <begin position="801"/>
        <end position="811"/>
    </location>
</feature>
<feature type="transmembrane region" description="Helical" evidence="6">
    <location>
        <begin position="476"/>
        <end position="497"/>
    </location>
</feature>
<evidence type="ECO:0000313" key="8">
    <source>
        <dbReference type="EMBL" id="KAF2822842.1"/>
    </source>
</evidence>
<feature type="compositionally biased region" description="Polar residues" evidence="5">
    <location>
        <begin position="614"/>
        <end position="635"/>
    </location>
</feature>
<name>A0A6A6ZP34_9PLEO</name>
<dbReference type="Pfam" id="PF07690">
    <property type="entry name" value="MFS_1"/>
    <property type="match status" value="1"/>
</dbReference>
<feature type="compositionally biased region" description="Polar residues" evidence="5">
    <location>
        <begin position="1051"/>
        <end position="1064"/>
    </location>
</feature>
<dbReference type="InterPro" id="IPR036259">
    <property type="entry name" value="MFS_trans_sf"/>
</dbReference>
<dbReference type="Proteomes" id="UP000799424">
    <property type="component" value="Unassembled WGS sequence"/>
</dbReference>
<feature type="compositionally biased region" description="Polar residues" evidence="5">
    <location>
        <begin position="1018"/>
        <end position="1028"/>
    </location>
</feature>
<feature type="domain" description="Major facilitator superfamily (MFS) profile" evidence="7">
    <location>
        <begin position="44"/>
        <end position="502"/>
    </location>
</feature>
<dbReference type="InterPro" id="IPR011701">
    <property type="entry name" value="MFS"/>
</dbReference>